<organism evidence="2 3">
    <name type="scientific">Cesiribacter andamanensis AMV16</name>
    <dbReference type="NCBI Taxonomy" id="1279009"/>
    <lineage>
        <taxon>Bacteria</taxon>
        <taxon>Pseudomonadati</taxon>
        <taxon>Bacteroidota</taxon>
        <taxon>Cytophagia</taxon>
        <taxon>Cytophagales</taxon>
        <taxon>Cesiribacteraceae</taxon>
        <taxon>Cesiribacter</taxon>
    </lineage>
</organism>
<dbReference type="EMBL" id="AODQ01000198">
    <property type="protein sequence ID" value="EMR00734.1"/>
    <property type="molecule type" value="Genomic_DNA"/>
</dbReference>
<keyword evidence="1" id="KW-0472">Membrane</keyword>
<dbReference type="eggNOG" id="COG4733">
    <property type="taxonomic scope" value="Bacteria"/>
</dbReference>
<dbReference type="SUPFAM" id="SSF51126">
    <property type="entry name" value="Pectin lyase-like"/>
    <property type="match status" value="1"/>
</dbReference>
<reference evidence="2 3" key="1">
    <citation type="journal article" date="2013" name="Genome Announc.">
        <title>Draft Genome Sequence of Cesiribacter andamanensis Strain AMV16T, Isolated from a Soil Sample from a Mud Volcano in the Andaman Islands, India.</title>
        <authorList>
            <person name="Shivaji S."/>
            <person name="Ara S."/>
            <person name="Begum Z."/>
            <person name="Srinivas T.N."/>
            <person name="Singh A."/>
            <person name="Kumar Pinnaka A."/>
        </authorList>
    </citation>
    <scope>NUCLEOTIDE SEQUENCE [LARGE SCALE GENOMIC DNA]</scope>
    <source>
        <strain evidence="2 3">AMV16</strain>
    </source>
</reference>
<dbReference type="SUPFAM" id="SSF49299">
    <property type="entry name" value="PKD domain"/>
    <property type="match status" value="1"/>
</dbReference>
<proteinExistence type="predicted"/>
<keyword evidence="1" id="KW-1133">Transmembrane helix</keyword>
<comment type="caution">
    <text evidence="2">The sequence shown here is derived from an EMBL/GenBank/DDBJ whole genome shotgun (WGS) entry which is preliminary data.</text>
</comment>
<dbReference type="AlphaFoldDB" id="M7NQF0"/>
<protein>
    <recommendedName>
        <fullName evidence="4">PKD domain-containing protein</fullName>
    </recommendedName>
</protein>
<gene>
    <name evidence="2" type="ORF">ADICEAN_04144</name>
</gene>
<dbReference type="InterPro" id="IPR035986">
    <property type="entry name" value="PKD_dom_sf"/>
</dbReference>
<sequence length="518" mass="54790">MPVPDGAMLTHHTSFKNNKRFITMYSSFTSRTLYALLFALAFMLGCKDDEGTPQPAGQLMAKAGPDQSVQTGQTVTLDGSASSDSHNLPFSYRWAFSSQPAGSTASLQNATTATPSFVPDIPGAFELELTIANAHGESRDKVLVSAAAAQPLELPEFINVAMVLEDRIADPSLPDYIANKTTFVSAQLTIQPGVTIAFAADTRLDINEEGGVIIAKGTAEKKIRFVGQQASAGYWRGMIIYSSSSLNELDHVEIAHTGSQGMLSTIKAGLSLFGISQAQVALKNCSFTQNAGWGVHAASGASLRAFEKNSFSHNAEAGLLLAANQVAKLDAASSFTGNNGRNRVEVLASNLEAATGGSEIVWAGFADKTPYRVLGELRVHTGWKLKPGVTLEMGNDQVLVIESTGYLHAVGTAANKIIISGALANSGYWRGIVISSSSSQNMLEHTEIRHGGSYQLVSGHKANIALVGGGARLSITHSLIGNSAGYGIYVRHNSSINADVHTANSFEANSQQNVLIEE</sequence>
<evidence type="ECO:0000313" key="3">
    <source>
        <dbReference type="Proteomes" id="UP000011910"/>
    </source>
</evidence>
<evidence type="ECO:0008006" key="4">
    <source>
        <dbReference type="Google" id="ProtNLM"/>
    </source>
</evidence>
<feature type="transmembrane region" description="Helical" evidence="1">
    <location>
        <begin position="21"/>
        <end position="44"/>
    </location>
</feature>
<dbReference type="Pfam" id="PF22352">
    <property type="entry name" value="K319L-like_PKD"/>
    <property type="match status" value="1"/>
</dbReference>
<dbReference type="InterPro" id="IPR013783">
    <property type="entry name" value="Ig-like_fold"/>
</dbReference>
<accession>M7NQF0</accession>
<dbReference type="eggNOG" id="COG3291">
    <property type="taxonomic scope" value="Bacteria"/>
</dbReference>
<name>M7NQF0_9BACT</name>
<dbReference type="Proteomes" id="UP000011910">
    <property type="component" value="Unassembled WGS sequence"/>
</dbReference>
<keyword evidence="3" id="KW-1185">Reference proteome</keyword>
<keyword evidence="1" id="KW-0812">Transmembrane</keyword>
<evidence type="ECO:0000313" key="2">
    <source>
        <dbReference type="EMBL" id="EMR00734.1"/>
    </source>
</evidence>
<dbReference type="InterPro" id="IPR011050">
    <property type="entry name" value="Pectin_lyase_fold/virulence"/>
</dbReference>
<evidence type="ECO:0000256" key="1">
    <source>
        <dbReference type="SAM" id="Phobius"/>
    </source>
</evidence>
<dbReference type="Gene3D" id="2.60.40.10">
    <property type="entry name" value="Immunoglobulins"/>
    <property type="match status" value="1"/>
</dbReference>
<dbReference type="STRING" id="1279009.ADICEAN_04144"/>